<name>A0A1E1KY62_9HELO</name>
<organism evidence="2 3">
    <name type="scientific">Rhynchosporium agropyri</name>
    <dbReference type="NCBI Taxonomy" id="914238"/>
    <lineage>
        <taxon>Eukaryota</taxon>
        <taxon>Fungi</taxon>
        <taxon>Dikarya</taxon>
        <taxon>Ascomycota</taxon>
        <taxon>Pezizomycotina</taxon>
        <taxon>Leotiomycetes</taxon>
        <taxon>Helotiales</taxon>
        <taxon>Ploettnerulaceae</taxon>
        <taxon>Rhynchosporium</taxon>
    </lineage>
</organism>
<gene>
    <name evidence="2" type="ORF">RAG0_10033</name>
</gene>
<accession>A0A1E1KY62</accession>
<evidence type="ECO:0000313" key="3">
    <source>
        <dbReference type="Proteomes" id="UP000178912"/>
    </source>
</evidence>
<protein>
    <recommendedName>
        <fullName evidence="4">DUF4238 domain-containing protein</fullName>
    </recommendedName>
</protein>
<dbReference type="Pfam" id="PF14022">
    <property type="entry name" value="DUF4238"/>
    <property type="match status" value="1"/>
</dbReference>
<evidence type="ECO:0000256" key="1">
    <source>
        <dbReference type="SAM" id="Coils"/>
    </source>
</evidence>
<evidence type="ECO:0008006" key="4">
    <source>
        <dbReference type="Google" id="ProtNLM"/>
    </source>
</evidence>
<reference evidence="3" key="1">
    <citation type="submission" date="2016-03" db="EMBL/GenBank/DDBJ databases">
        <authorList>
            <person name="Guldener U."/>
        </authorList>
    </citation>
    <scope>NUCLEOTIDE SEQUENCE [LARGE SCALE GENOMIC DNA]</scope>
    <source>
        <strain evidence="3">04CH-RAC-A.6.1</strain>
    </source>
</reference>
<dbReference type="InterPro" id="IPR025332">
    <property type="entry name" value="DUF4238"/>
</dbReference>
<dbReference type="EMBL" id="FJUX01000060">
    <property type="protein sequence ID" value="CZT03183.1"/>
    <property type="molecule type" value="Genomic_DNA"/>
</dbReference>
<proteinExistence type="predicted"/>
<keyword evidence="1" id="KW-0175">Coiled coil</keyword>
<dbReference type="Proteomes" id="UP000178912">
    <property type="component" value="Unassembled WGS sequence"/>
</dbReference>
<sequence>MTEYQHFIPRLLLRNYSHSYKPSKASASQPRIESRPEKRKYRGEKVLNVVDLSSDEPQLLEASVSRWFGQENMYVEVANAIKARKDVERELSKFEGQAAMILQKIKKANENKEAGISLTRMERNLLRKFLFIMKYRGPDFFRINFDDDPQTYDHEDKHVLRAYVAEKGMKSPRELWLHNLRIILDLNIDAGGEWMKKLPGSMFPPDAALFIFHVQSSYMAFCMPQEKHDEFILTDQCYNVFEGPTNETFCGRTNEFLGATYLCYHEFGPISPKLIIVLRSSTLPNALEDSNPTVQRSRQLIHDMAAAQFPDPLMIKSVLADLPVAKAENSYTNVVDGKSELAPGESGLPTAQHKFFFRFWPISTQHVNTINFIFLDNILHCKSIVYSTGLPFKRTLQAYLTTSAHGLKRVGIGEHGAHTSRRACLKKLSIVLRKLGAENVPIWIDEEGEASQPYVQSLDDTWLEVMKKLFEDQPELLQQKATSFWQAYSLLGGSKETFVKDLDQSWKMYKLVSQVARWTRNLDNSLQYQALTNATEFILQNLPRRVWLCVKHRRWMRSDEYALHQEKHIGTGPVFAAKTKALFRTAPEDEVALDQECQSHGVANFPSFRQLVLLPLSRSLSLSLAEFWSFLYSKEVSSDSQIYTAITILHFTDCTPIDRKFERVTLRGVMDL</sequence>
<feature type="coiled-coil region" evidence="1">
    <location>
        <begin position="77"/>
        <end position="111"/>
    </location>
</feature>
<dbReference type="AlphaFoldDB" id="A0A1E1KY62"/>
<evidence type="ECO:0000313" key="2">
    <source>
        <dbReference type="EMBL" id="CZT03183.1"/>
    </source>
</evidence>
<dbReference type="OrthoDB" id="5340163at2759"/>
<keyword evidence="3" id="KW-1185">Reference proteome</keyword>